<keyword evidence="6 7" id="KW-0472">Membrane</keyword>
<organism evidence="10 11">
    <name type="scientific">Coffea canephora</name>
    <name type="common">Robusta coffee</name>
    <dbReference type="NCBI Taxonomy" id="49390"/>
    <lineage>
        <taxon>Eukaryota</taxon>
        <taxon>Viridiplantae</taxon>
        <taxon>Streptophyta</taxon>
        <taxon>Embryophyta</taxon>
        <taxon>Tracheophyta</taxon>
        <taxon>Spermatophyta</taxon>
        <taxon>Magnoliopsida</taxon>
        <taxon>eudicotyledons</taxon>
        <taxon>Gunneridae</taxon>
        <taxon>Pentapetalae</taxon>
        <taxon>asterids</taxon>
        <taxon>lamiids</taxon>
        <taxon>Gentianales</taxon>
        <taxon>Rubiaceae</taxon>
        <taxon>Ixoroideae</taxon>
        <taxon>Gardenieae complex</taxon>
        <taxon>Bertiereae - Coffeeae clade</taxon>
        <taxon>Coffeeae</taxon>
        <taxon>Coffea</taxon>
    </lineage>
</organism>
<keyword evidence="8" id="KW-0732">Signal</keyword>
<dbReference type="EMBL" id="HG739144">
    <property type="protein sequence ID" value="CDP11789.1"/>
    <property type="molecule type" value="Genomic_DNA"/>
</dbReference>
<evidence type="ECO:0000256" key="6">
    <source>
        <dbReference type="ARBA" id="ARBA00023136"/>
    </source>
</evidence>
<proteinExistence type="inferred from homology"/>
<evidence type="ECO:0000256" key="7">
    <source>
        <dbReference type="PIRNR" id="PIRNR031032"/>
    </source>
</evidence>
<dbReference type="Proteomes" id="UP000295252">
    <property type="component" value="Chromosome VII"/>
</dbReference>
<dbReference type="FunCoup" id="A0A068UU72">
    <property type="interactions" value="732"/>
</dbReference>
<keyword evidence="5 7" id="KW-1133">Transmembrane helix</keyword>
<reference evidence="11" key="1">
    <citation type="journal article" date="2014" name="Science">
        <title>The coffee genome provides insight into the convergent evolution of caffeine biosynthesis.</title>
        <authorList>
            <person name="Denoeud F."/>
            <person name="Carretero-Paulet L."/>
            <person name="Dereeper A."/>
            <person name="Droc G."/>
            <person name="Guyot R."/>
            <person name="Pietrella M."/>
            <person name="Zheng C."/>
            <person name="Alberti A."/>
            <person name="Anthony F."/>
            <person name="Aprea G."/>
            <person name="Aury J.M."/>
            <person name="Bento P."/>
            <person name="Bernard M."/>
            <person name="Bocs S."/>
            <person name="Campa C."/>
            <person name="Cenci A."/>
            <person name="Combes M.C."/>
            <person name="Crouzillat D."/>
            <person name="Da Silva C."/>
            <person name="Daddiego L."/>
            <person name="De Bellis F."/>
            <person name="Dussert S."/>
            <person name="Garsmeur O."/>
            <person name="Gayraud T."/>
            <person name="Guignon V."/>
            <person name="Jahn K."/>
            <person name="Jamilloux V."/>
            <person name="Joet T."/>
            <person name="Labadie K."/>
            <person name="Lan T."/>
            <person name="Leclercq J."/>
            <person name="Lepelley M."/>
            <person name="Leroy T."/>
            <person name="Li L.T."/>
            <person name="Librado P."/>
            <person name="Lopez L."/>
            <person name="Munoz A."/>
            <person name="Noel B."/>
            <person name="Pallavicini A."/>
            <person name="Perrotta G."/>
            <person name="Poncet V."/>
            <person name="Pot D."/>
            <person name="Priyono X."/>
            <person name="Rigoreau M."/>
            <person name="Rouard M."/>
            <person name="Rozas J."/>
            <person name="Tranchant-Dubreuil C."/>
            <person name="VanBuren R."/>
            <person name="Zhang Q."/>
            <person name="Andrade A.C."/>
            <person name="Argout X."/>
            <person name="Bertrand B."/>
            <person name="de Kochko A."/>
            <person name="Graziosi G."/>
            <person name="Henry R.J."/>
            <person name="Jayarama X."/>
            <person name="Ming R."/>
            <person name="Nagai C."/>
            <person name="Rounsley S."/>
            <person name="Sankoff D."/>
            <person name="Giuliano G."/>
            <person name="Albert V.A."/>
            <person name="Wincker P."/>
            <person name="Lashermes P."/>
        </authorList>
    </citation>
    <scope>NUCLEOTIDE SEQUENCE [LARGE SCALE GENOMIC DNA]</scope>
    <source>
        <strain evidence="11">cv. DH200-94</strain>
    </source>
</reference>
<dbReference type="PhylomeDB" id="A0A068UU72"/>
<comment type="similarity">
    <text evidence="2">Belongs to the TMEM97/sigma-2 receptor family.</text>
</comment>
<keyword evidence="4" id="KW-0256">Endoplasmic reticulum</keyword>
<dbReference type="OMA" id="CTATTMI"/>
<dbReference type="PANTHER" id="PTHR31204">
    <property type="entry name" value="SIGMA INTRACELLULAR RECEPTOR 2"/>
    <property type="match status" value="1"/>
</dbReference>
<evidence type="ECO:0000256" key="4">
    <source>
        <dbReference type="ARBA" id="ARBA00022824"/>
    </source>
</evidence>
<dbReference type="OrthoDB" id="433124at2759"/>
<name>A0A068UU72_COFCA</name>
<dbReference type="Pfam" id="PF05241">
    <property type="entry name" value="EBP"/>
    <property type="match status" value="1"/>
</dbReference>
<keyword evidence="3 7" id="KW-0812">Transmembrane</keyword>
<feature type="chain" id="PRO_5001655240" description="EXPERA domain-containing protein" evidence="8">
    <location>
        <begin position="23"/>
        <end position="166"/>
    </location>
</feature>
<dbReference type="GO" id="GO:0005789">
    <property type="term" value="C:endoplasmic reticulum membrane"/>
    <property type="evidence" value="ECO:0007669"/>
    <property type="project" value="UniProtKB-SubCell"/>
</dbReference>
<evidence type="ECO:0000256" key="8">
    <source>
        <dbReference type="SAM" id="SignalP"/>
    </source>
</evidence>
<dbReference type="STRING" id="49390.A0A068UU72"/>
<feature type="transmembrane region" description="Helical" evidence="7">
    <location>
        <begin position="128"/>
        <end position="145"/>
    </location>
</feature>
<feature type="signal peptide" evidence="8">
    <location>
        <begin position="1"/>
        <end position="22"/>
    </location>
</feature>
<evidence type="ECO:0000259" key="9">
    <source>
        <dbReference type="PROSITE" id="PS51751"/>
    </source>
</evidence>
<comment type="subcellular location">
    <subcellularLocation>
        <location evidence="1">Endoplasmic reticulum membrane</location>
        <topology evidence="1">Multi-pass membrane protein</topology>
    </subcellularLocation>
</comment>
<dbReference type="InParanoid" id="A0A068UU72"/>
<accession>A0A068UU72</accession>
<dbReference type="AlphaFoldDB" id="A0A068UU72"/>
<evidence type="ECO:0000256" key="3">
    <source>
        <dbReference type="ARBA" id="ARBA00022692"/>
    </source>
</evidence>
<gene>
    <name evidence="10" type="ORF">GSCOC_T00035025001</name>
</gene>
<dbReference type="InterPro" id="IPR051987">
    <property type="entry name" value="Sigma-2_receptor-like"/>
</dbReference>
<protein>
    <recommendedName>
        <fullName evidence="9">EXPERA domain-containing protein</fullName>
    </recommendedName>
</protein>
<sequence length="166" mass="18093">MGAVSKLTDAVLFLFFLTIALAAPLIDGQTILPSDLYPAFLVDLKSWYATEFGDYLVAEKPHFFVGLVWLELVFQWPLALICLYGLVASKPWLNTTCLIYGSSVSTAMVVILAELTASGKASDTLIRIYSPFLGLSVLAILRGLLSHPGKSSATGKRPVTNRKKRV</sequence>
<dbReference type="PROSITE" id="PS51751">
    <property type="entry name" value="EXPERA"/>
    <property type="match status" value="1"/>
</dbReference>
<feature type="transmembrane region" description="Helical" evidence="7">
    <location>
        <begin position="63"/>
        <end position="86"/>
    </location>
</feature>
<dbReference type="InterPro" id="IPR033118">
    <property type="entry name" value="EXPERA"/>
</dbReference>
<dbReference type="Gramene" id="CDP11789">
    <property type="protein sequence ID" value="CDP11789"/>
    <property type="gene ID" value="GSCOC_T00035025001"/>
</dbReference>
<evidence type="ECO:0000313" key="11">
    <source>
        <dbReference type="Proteomes" id="UP000295252"/>
    </source>
</evidence>
<evidence type="ECO:0000256" key="1">
    <source>
        <dbReference type="ARBA" id="ARBA00004477"/>
    </source>
</evidence>
<dbReference type="PIRSF" id="PIRSF031032">
    <property type="entry name" value="TMP_97_prd"/>
    <property type="match status" value="1"/>
</dbReference>
<evidence type="ECO:0000313" key="10">
    <source>
        <dbReference type="EMBL" id="CDP11789.1"/>
    </source>
</evidence>
<keyword evidence="11" id="KW-1185">Reference proteome</keyword>
<feature type="transmembrane region" description="Helical" evidence="7">
    <location>
        <begin position="98"/>
        <end position="116"/>
    </location>
</feature>
<evidence type="ECO:0000256" key="2">
    <source>
        <dbReference type="ARBA" id="ARBA00009096"/>
    </source>
</evidence>
<dbReference type="PANTHER" id="PTHR31204:SF1">
    <property type="entry name" value="SIGMA INTRACELLULAR RECEPTOR 2"/>
    <property type="match status" value="1"/>
</dbReference>
<feature type="domain" description="EXPERA" evidence="9">
    <location>
        <begin position="8"/>
        <end position="140"/>
    </location>
</feature>
<dbReference type="InterPro" id="IPR016964">
    <property type="entry name" value="Sigma2_recept"/>
</dbReference>
<evidence type="ECO:0000256" key="5">
    <source>
        <dbReference type="ARBA" id="ARBA00022989"/>
    </source>
</evidence>